<proteinExistence type="inferred from homology"/>
<organism evidence="8 9">
    <name type="scientific">Sciurus vulgaris</name>
    <name type="common">Eurasian red squirrel</name>
    <dbReference type="NCBI Taxonomy" id="55149"/>
    <lineage>
        <taxon>Eukaryota</taxon>
        <taxon>Metazoa</taxon>
        <taxon>Chordata</taxon>
        <taxon>Craniata</taxon>
        <taxon>Vertebrata</taxon>
        <taxon>Euteleostomi</taxon>
        <taxon>Mammalia</taxon>
        <taxon>Eutheria</taxon>
        <taxon>Euarchontoglires</taxon>
        <taxon>Glires</taxon>
        <taxon>Rodentia</taxon>
        <taxon>Sciuromorpha</taxon>
        <taxon>Sciuridae</taxon>
        <taxon>Sciurinae</taxon>
        <taxon>Sciurini</taxon>
        <taxon>Sciurus</taxon>
    </lineage>
</organism>
<keyword evidence="3" id="KW-0964">Secreted</keyword>
<dbReference type="Gene3D" id="3.10.450.10">
    <property type="match status" value="1"/>
</dbReference>
<dbReference type="Pfam" id="PF00031">
    <property type="entry name" value="Cystatin"/>
    <property type="match status" value="1"/>
</dbReference>
<evidence type="ECO:0000256" key="2">
    <source>
        <dbReference type="ARBA" id="ARBA00009403"/>
    </source>
</evidence>
<keyword evidence="4" id="KW-0646">Protease inhibitor</keyword>
<dbReference type="AlphaFoldDB" id="A0A8D2CWS3"/>
<comment type="subcellular location">
    <subcellularLocation>
        <location evidence="1">Secreted</location>
    </subcellularLocation>
</comment>
<dbReference type="CDD" id="cd00042">
    <property type="entry name" value="CY"/>
    <property type="match status" value="1"/>
</dbReference>
<dbReference type="GO" id="GO:0004869">
    <property type="term" value="F:cysteine-type endopeptidase inhibitor activity"/>
    <property type="evidence" value="ECO:0007669"/>
    <property type="project" value="UniProtKB-KW"/>
</dbReference>
<dbReference type="GO" id="GO:0019730">
    <property type="term" value="P:antimicrobial humoral response"/>
    <property type="evidence" value="ECO:0007669"/>
    <property type="project" value="TreeGrafter"/>
</dbReference>
<dbReference type="GeneTree" id="ENSGT00940000161877"/>
<keyword evidence="5" id="KW-0789">Thiol protease inhibitor</keyword>
<dbReference type="InterPro" id="IPR043250">
    <property type="entry name" value="CST9-like"/>
</dbReference>
<feature type="domain" description="Cystatin" evidence="7">
    <location>
        <begin position="43"/>
        <end position="138"/>
    </location>
</feature>
<dbReference type="Proteomes" id="UP000694564">
    <property type="component" value="Chromosome 2"/>
</dbReference>
<dbReference type="GO" id="GO:0005615">
    <property type="term" value="C:extracellular space"/>
    <property type="evidence" value="ECO:0007669"/>
    <property type="project" value="TreeGrafter"/>
</dbReference>
<evidence type="ECO:0000256" key="1">
    <source>
        <dbReference type="ARBA" id="ARBA00004613"/>
    </source>
</evidence>
<dbReference type="Ensembl" id="ENSSVLT00005017724.1">
    <property type="protein sequence ID" value="ENSSVLP00005015951.1"/>
    <property type="gene ID" value="ENSSVLG00005012749.1"/>
</dbReference>
<dbReference type="PANTHER" id="PTHR46945:SF1">
    <property type="entry name" value="CYSTATIN-9-LIKE"/>
    <property type="match status" value="1"/>
</dbReference>
<evidence type="ECO:0000256" key="5">
    <source>
        <dbReference type="ARBA" id="ARBA00022704"/>
    </source>
</evidence>
<dbReference type="PANTHER" id="PTHR46945">
    <property type="entry name" value="CYSTATIN-9-LIKE"/>
    <property type="match status" value="1"/>
</dbReference>
<protein>
    <recommendedName>
        <fullName evidence="7">Cystatin domain-containing protein</fullName>
    </recommendedName>
</protein>
<keyword evidence="6" id="KW-0732">Signal</keyword>
<accession>A0A8D2CWS3</accession>
<comment type="similarity">
    <text evidence="2">Belongs to the cystatin family.</text>
</comment>
<reference evidence="8" key="2">
    <citation type="submission" date="2025-09" db="UniProtKB">
        <authorList>
            <consortium name="Ensembl"/>
        </authorList>
    </citation>
    <scope>IDENTIFICATION</scope>
</reference>
<evidence type="ECO:0000313" key="9">
    <source>
        <dbReference type="Proteomes" id="UP000694564"/>
    </source>
</evidence>
<evidence type="ECO:0000259" key="7">
    <source>
        <dbReference type="Pfam" id="PF00031"/>
    </source>
</evidence>
<evidence type="ECO:0000256" key="4">
    <source>
        <dbReference type="ARBA" id="ARBA00022690"/>
    </source>
</evidence>
<sequence length="154" mass="17725">MVGMPSACTMSCLSGRRAFPQAMQLLFFGLQFLVTPVSRATIVNVRNIDTSFPAMVEFTLHSFNQQSKDEYAYRLVCVLNSWRRKMSSQNLMVFSMKLKLRHTKCGKFEDDIENCPFQDSSELNNTFICYFTISTKPWITEFGLLNKTCSEELP</sequence>
<evidence type="ECO:0000313" key="8">
    <source>
        <dbReference type="Ensembl" id="ENSSVLP00005015951.1"/>
    </source>
</evidence>
<dbReference type="InterPro" id="IPR000010">
    <property type="entry name" value="Cystatin_dom"/>
</dbReference>
<evidence type="ECO:0000256" key="3">
    <source>
        <dbReference type="ARBA" id="ARBA00022525"/>
    </source>
</evidence>
<dbReference type="OrthoDB" id="9626110at2759"/>
<keyword evidence="9" id="KW-1185">Reference proteome</keyword>
<name>A0A8D2CWS3_SCIVU</name>
<evidence type="ECO:0000256" key="6">
    <source>
        <dbReference type="ARBA" id="ARBA00022729"/>
    </source>
</evidence>
<dbReference type="InterPro" id="IPR046350">
    <property type="entry name" value="Cystatin_sf"/>
</dbReference>
<dbReference type="SUPFAM" id="SSF54403">
    <property type="entry name" value="Cystatin/monellin"/>
    <property type="match status" value="1"/>
</dbReference>
<reference evidence="8" key="1">
    <citation type="submission" date="2025-08" db="UniProtKB">
        <authorList>
            <consortium name="Ensembl"/>
        </authorList>
    </citation>
    <scope>IDENTIFICATION</scope>
</reference>